<dbReference type="Ensembl" id="ENSCATT00000002361.1">
    <property type="protein sequence ID" value="ENSCATP00000000424.1"/>
    <property type="gene ID" value="ENSCATG00000002189.1"/>
</dbReference>
<proteinExistence type="predicted"/>
<sequence length="86" mass="9954">MRVPNSPEACRRKPRAVPSAEHPMRAERRAPSRRGCSSRRLYFELPQDPTGEHSMPYHWVTLGLCALYWRLCSASYQSGQGHTWLK</sequence>
<dbReference type="Bgee" id="ENSCATG00000002189">
    <property type="expression patterns" value="Expressed in colon and 12 other cell types or tissues"/>
</dbReference>
<dbReference type="AlphaFoldDB" id="A0A2K5KIA3"/>
<dbReference type="OMA" id="CALYWRL"/>
<reference evidence="2" key="1">
    <citation type="submission" date="2025-08" db="UniProtKB">
        <authorList>
            <consortium name="Ensembl"/>
        </authorList>
    </citation>
    <scope>IDENTIFICATION</scope>
</reference>
<feature type="region of interest" description="Disordered" evidence="1">
    <location>
        <begin position="1"/>
        <end position="34"/>
    </location>
</feature>
<evidence type="ECO:0000313" key="3">
    <source>
        <dbReference type="Proteomes" id="UP000233060"/>
    </source>
</evidence>
<reference evidence="2" key="2">
    <citation type="submission" date="2025-09" db="UniProtKB">
        <authorList>
            <consortium name="Ensembl"/>
        </authorList>
    </citation>
    <scope>IDENTIFICATION</scope>
</reference>
<organism evidence="2 3">
    <name type="scientific">Cercocebus atys</name>
    <name type="common">Sooty mangabey</name>
    <name type="synonym">Cercocebus torquatus atys</name>
    <dbReference type="NCBI Taxonomy" id="9531"/>
    <lineage>
        <taxon>Eukaryota</taxon>
        <taxon>Metazoa</taxon>
        <taxon>Chordata</taxon>
        <taxon>Craniata</taxon>
        <taxon>Vertebrata</taxon>
        <taxon>Euteleostomi</taxon>
        <taxon>Mammalia</taxon>
        <taxon>Eutheria</taxon>
        <taxon>Euarchontoglires</taxon>
        <taxon>Primates</taxon>
        <taxon>Haplorrhini</taxon>
        <taxon>Catarrhini</taxon>
        <taxon>Cercopithecidae</taxon>
        <taxon>Cercopithecinae</taxon>
        <taxon>Cercocebus</taxon>
    </lineage>
</organism>
<dbReference type="Proteomes" id="UP000233060">
    <property type="component" value="Unassembled WGS sequence"/>
</dbReference>
<evidence type="ECO:0000256" key="1">
    <source>
        <dbReference type="SAM" id="MobiDB-lite"/>
    </source>
</evidence>
<evidence type="ECO:0000313" key="2">
    <source>
        <dbReference type="Ensembl" id="ENSCATP00000000424.1"/>
    </source>
</evidence>
<keyword evidence="3" id="KW-1185">Reference proteome</keyword>
<dbReference type="GeneTree" id="ENSGT00910000147930"/>
<accession>A0A2K5KIA3</accession>
<protein>
    <submittedName>
        <fullName evidence="2">Uncharacterized protein</fullName>
    </submittedName>
</protein>
<name>A0A2K5KIA3_CERAT</name>